<evidence type="ECO:0000313" key="2">
    <source>
        <dbReference type="Proteomes" id="UP000001520"/>
    </source>
</evidence>
<accession>D3P8X6</accession>
<proteinExistence type="predicted"/>
<evidence type="ECO:0000313" key="1">
    <source>
        <dbReference type="EMBL" id="BAI81166.1"/>
    </source>
</evidence>
<sequence>MKSEFINFYIHNPSPNLHILGKRLKRKGHKVVFTSDSIYYPKFYNSIYLLENKNIEKIEPSINTYFCEKEIFKFKRNILDKVFYFNKTKYTSLFFNSIVKQNGNFKEYNPIEDTDKKNFDDIISSNDEAVIILSYLDSNISDRYSIKGKRFYLFKLTLENEFLKIFSDSSFYIIDNSIEFFIFENYLIVISENDNLDVKKLYKYLNKYTFEVESLGSYVKNIFPWFMKYKVGNKYLIFLNDYSLFNISVKVCDEWFDKLERAICLEKLQ</sequence>
<dbReference type="OrthoDB" id="9784432at2"/>
<dbReference type="RefSeq" id="WP_013008412.1">
    <property type="nucleotide sequence ID" value="NC_013939.1"/>
</dbReference>
<reference evidence="1 2" key="1">
    <citation type="journal article" date="2010" name="DNA Res.">
        <title>Bacterial lifestyle in a deep-sea hydrothermal vent chimney revealed by the genome sequence of the thermophilic bacterium Deferribacter desulfuricans SSM1.</title>
        <authorList>
            <person name="Takaki Y."/>
            <person name="Shimamura S."/>
            <person name="Nakagawa S."/>
            <person name="Fukuhara Y."/>
            <person name="Horikawa H."/>
            <person name="Ankai A."/>
            <person name="Harada T."/>
            <person name="Hosoyama A."/>
            <person name="Oguchi A."/>
            <person name="Fukui S."/>
            <person name="Fujita N."/>
            <person name="Takami H."/>
            <person name="Takai K."/>
        </authorList>
    </citation>
    <scope>NUCLEOTIDE SEQUENCE [LARGE SCALE GENOMIC DNA]</scope>
    <source>
        <strain evidence="2">DSM 14783 / JCM 11476 / NBRC 101012 / SSM1</strain>
    </source>
</reference>
<dbReference type="AlphaFoldDB" id="D3P8X6"/>
<protein>
    <submittedName>
        <fullName evidence="1">Uncharacterized protein</fullName>
    </submittedName>
</protein>
<keyword evidence="2" id="KW-1185">Reference proteome</keyword>
<dbReference type="Proteomes" id="UP000001520">
    <property type="component" value="Chromosome"/>
</dbReference>
<dbReference type="STRING" id="639282.DEFDS_1710"/>
<name>D3P8X6_DEFDS</name>
<dbReference type="EMBL" id="AP011529">
    <property type="protein sequence ID" value="BAI81166.1"/>
    <property type="molecule type" value="Genomic_DNA"/>
</dbReference>
<gene>
    <name evidence="1" type="ordered locus">DEFDS_1710</name>
</gene>
<dbReference type="HOGENOM" id="CLU_1033350_0_0_0"/>
<dbReference type="KEGG" id="ddf:DEFDS_1710"/>
<organism evidence="1 2">
    <name type="scientific">Deferribacter desulfuricans (strain DSM 14783 / JCM 11476 / NBRC 101012 / SSM1)</name>
    <dbReference type="NCBI Taxonomy" id="639282"/>
    <lineage>
        <taxon>Bacteria</taxon>
        <taxon>Pseudomonadati</taxon>
        <taxon>Deferribacterota</taxon>
        <taxon>Deferribacteres</taxon>
        <taxon>Deferribacterales</taxon>
        <taxon>Deferribacteraceae</taxon>
        <taxon>Deferribacter</taxon>
    </lineage>
</organism>